<accession>A0A3S2UAE3</accession>
<evidence type="ECO:0000259" key="11">
    <source>
        <dbReference type="Pfam" id="PF12693"/>
    </source>
</evidence>
<dbReference type="SUPFAM" id="SSF53067">
    <property type="entry name" value="Actin-like ATPase domain"/>
    <property type="match status" value="1"/>
</dbReference>
<evidence type="ECO:0000313" key="12">
    <source>
        <dbReference type="EMBL" id="RVT53398.1"/>
    </source>
</evidence>
<dbReference type="OrthoDB" id="8557903at2"/>
<dbReference type="Gene3D" id="3.30.420.380">
    <property type="match status" value="1"/>
</dbReference>
<evidence type="ECO:0000256" key="2">
    <source>
        <dbReference type="ARBA" id="ARBA00005318"/>
    </source>
</evidence>
<evidence type="ECO:0000256" key="4">
    <source>
        <dbReference type="ARBA" id="ARBA00022475"/>
    </source>
</evidence>
<dbReference type="EMBL" id="SACT01000001">
    <property type="protein sequence ID" value="RVT53398.1"/>
    <property type="molecule type" value="Genomic_DNA"/>
</dbReference>
<protein>
    <submittedName>
        <fullName evidence="12">General secretion pathway protein GspL</fullName>
    </submittedName>
</protein>
<dbReference type="InterPro" id="IPR043129">
    <property type="entry name" value="ATPase_NBD"/>
</dbReference>
<evidence type="ECO:0000256" key="8">
    <source>
        <dbReference type="ARBA" id="ARBA00022989"/>
    </source>
</evidence>
<dbReference type="InterPro" id="IPR025691">
    <property type="entry name" value="GspL_pp_dom"/>
</dbReference>
<reference evidence="12 13" key="1">
    <citation type="submission" date="2019-01" db="EMBL/GenBank/DDBJ databases">
        <authorList>
            <person name="Chen W.-M."/>
        </authorList>
    </citation>
    <scope>NUCLEOTIDE SEQUENCE [LARGE SCALE GENOMIC DNA]</scope>
    <source>
        <strain evidence="12 13">ICH-3</strain>
    </source>
</reference>
<dbReference type="GO" id="GO:0015628">
    <property type="term" value="P:protein secretion by the type II secretion system"/>
    <property type="evidence" value="ECO:0007669"/>
    <property type="project" value="InterPro"/>
</dbReference>
<keyword evidence="4" id="KW-1003">Cell membrane</keyword>
<dbReference type="GO" id="GO:0005886">
    <property type="term" value="C:plasma membrane"/>
    <property type="evidence" value="ECO:0007669"/>
    <property type="project" value="UniProtKB-SubCell"/>
</dbReference>
<keyword evidence="6" id="KW-0812">Transmembrane</keyword>
<evidence type="ECO:0000256" key="3">
    <source>
        <dbReference type="ARBA" id="ARBA00022448"/>
    </source>
</evidence>
<dbReference type="AlphaFoldDB" id="A0A3S2UAE3"/>
<keyword evidence="13" id="KW-1185">Reference proteome</keyword>
<keyword evidence="7" id="KW-0653">Protein transport</keyword>
<evidence type="ECO:0000256" key="6">
    <source>
        <dbReference type="ARBA" id="ARBA00022692"/>
    </source>
</evidence>
<dbReference type="Proteomes" id="UP000288178">
    <property type="component" value="Unassembled WGS sequence"/>
</dbReference>
<dbReference type="Pfam" id="PF12693">
    <property type="entry name" value="GspL_C"/>
    <property type="match status" value="1"/>
</dbReference>
<feature type="domain" description="GspL periplasmic" evidence="11">
    <location>
        <begin position="255"/>
        <end position="389"/>
    </location>
</feature>
<evidence type="ECO:0000256" key="7">
    <source>
        <dbReference type="ARBA" id="ARBA00022927"/>
    </source>
</evidence>
<dbReference type="NCBIfam" id="TIGR01709">
    <property type="entry name" value="typeII_sec_gspL"/>
    <property type="match status" value="1"/>
</dbReference>
<comment type="similarity">
    <text evidence="2">Belongs to the GSP L family.</text>
</comment>
<comment type="subcellular location">
    <subcellularLocation>
        <location evidence="1">Cell inner membrane</location>
        <topology evidence="1">Single-pass membrane protein</topology>
    </subcellularLocation>
</comment>
<feature type="domain" description="GspL cytoplasmic actin-ATPase-like" evidence="10">
    <location>
        <begin position="19"/>
        <end position="138"/>
    </location>
</feature>
<evidence type="ECO:0000259" key="10">
    <source>
        <dbReference type="Pfam" id="PF05134"/>
    </source>
</evidence>
<organism evidence="12 13">
    <name type="scientific">Rubrivivax albus</name>
    <dbReference type="NCBI Taxonomy" id="2499835"/>
    <lineage>
        <taxon>Bacteria</taxon>
        <taxon>Pseudomonadati</taxon>
        <taxon>Pseudomonadota</taxon>
        <taxon>Betaproteobacteria</taxon>
        <taxon>Burkholderiales</taxon>
        <taxon>Sphaerotilaceae</taxon>
        <taxon>Rubrivivax</taxon>
    </lineage>
</organism>
<sequence length="404" mass="43023">MSVLAVLIPPRQRDADAAAATSRSDWAWVLSVDGRSVARQGQGAPASWPAADEVVAVLAEADVAWLPATLPRAPASRLPQALLGLLEDQLLDDDVHFAVAPGSSAGQATWVAVVDRPWLSAALQALDTAGRPAVRAVPLLQPAASPPRGHFLPGRDDAERLHLAWSDARGAAWLSLDGTLARGLAATAGAQWTAAPACAGAAEAWLGHPVAALGDGERVLQAVAGGWNLRQFGLAPRHRGAGRLKDGWRRFLMPAWRPVHIGLLGLLAVNLVGLNAWAWQQQRALGERRQAMVGLLREAHPQVRAVLDAPLQMKRETDRLRAAAGQPGDDDLETLLGVAAAAWPDDEPPVAALQFEPGRLVLDIDGWDEVRIAEFRDLVQPAGWQVSTEGTQLTLRRAPEGVSR</sequence>
<keyword evidence="8" id="KW-1133">Transmembrane helix</keyword>
<dbReference type="RefSeq" id="WP_128194492.1">
    <property type="nucleotide sequence ID" value="NZ_SACT01000001.1"/>
</dbReference>
<dbReference type="Pfam" id="PF05134">
    <property type="entry name" value="T2SSL"/>
    <property type="match status" value="1"/>
</dbReference>
<comment type="caution">
    <text evidence="12">The sequence shown here is derived from an EMBL/GenBank/DDBJ whole genome shotgun (WGS) entry which is preliminary data.</text>
</comment>
<keyword evidence="5" id="KW-0997">Cell inner membrane</keyword>
<keyword evidence="9" id="KW-0472">Membrane</keyword>
<evidence type="ECO:0000313" key="13">
    <source>
        <dbReference type="Proteomes" id="UP000288178"/>
    </source>
</evidence>
<dbReference type="InterPro" id="IPR024230">
    <property type="entry name" value="GspL_cyto_dom"/>
</dbReference>
<proteinExistence type="inferred from homology"/>
<name>A0A3S2UAE3_9BURK</name>
<keyword evidence="3" id="KW-0813">Transport</keyword>
<evidence type="ECO:0000256" key="1">
    <source>
        <dbReference type="ARBA" id="ARBA00004377"/>
    </source>
</evidence>
<dbReference type="InterPro" id="IPR007812">
    <property type="entry name" value="T2SS_protein-GspL"/>
</dbReference>
<evidence type="ECO:0000256" key="9">
    <source>
        <dbReference type="ARBA" id="ARBA00023136"/>
    </source>
</evidence>
<dbReference type="GO" id="GO:0009276">
    <property type="term" value="C:Gram-negative-bacterium-type cell wall"/>
    <property type="evidence" value="ECO:0007669"/>
    <property type="project" value="InterPro"/>
</dbReference>
<evidence type="ECO:0000256" key="5">
    <source>
        <dbReference type="ARBA" id="ARBA00022519"/>
    </source>
</evidence>
<dbReference type="GO" id="GO:0015627">
    <property type="term" value="C:type II protein secretion system complex"/>
    <property type="evidence" value="ECO:0007669"/>
    <property type="project" value="InterPro"/>
</dbReference>
<gene>
    <name evidence="12" type="ORF">ENE75_00385</name>
</gene>